<evidence type="ECO:0000313" key="9">
    <source>
        <dbReference type="Proteomes" id="UP001152447"/>
    </source>
</evidence>
<evidence type="ECO:0000256" key="7">
    <source>
        <dbReference type="SAM" id="Phobius"/>
    </source>
</evidence>
<dbReference type="Pfam" id="PF10144">
    <property type="entry name" value="SMP_2"/>
    <property type="match status" value="1"/>
</dbReference>
<evidence type="ECO:0000313" key="8">
    <source>
        <dbReference type="EMBL" id="CAH9054300.1"/>
    </source>
</evidence>
<keyword evidence="5 7" id="KW-1133">Transmembrane helix</keyword>
<proteinExistence type="inferred from homology"/>
<comment type="subcellular location">
    <subcellularLocation>
        <location evidence="1">Cell membrane</location>
    </subcellularLocation>
</comment>
<evidence type="ECO:0000256" key="5">
    <source>
        <dbReference type="ARBA" id="ARBA00022989"/>
    </source>
</evidence>
<keyword evidence="4 7" id="KW-0812">Transmembrane</keyword>
<keyword evidence="3" id="KW-1003">Cell membrane</keyword>
<dbReference type="InterPro" id="IPR019305">
    <property type="entry name" value="Uncharacterised_Smp"/>
</dbReference>
<dbReference type="AlphaFoldDB" id="A0A9W4QV14"/>
<comment type="caution">
    <text evidence="8">The sequence shown here is derived from an EMBL/GenBank/DDBJ whole genome shotgun (WGS) entry which is preliminary data.</text>
</comment>
<feature type="transmembrane region" description="Helical" evidence="7">
    <location>
        <begin position="27"/>
        <end position="45"/>
    </location>
</feature>
<gene>
    <name evidence="8" type="ORF">PSEHALCIP103_01006</name>
</gene>
<dbReference type="GO" id="GO:0005886">
    <property type="term" value="C:plasma membrane"/>
    <property type="evidence" value="ECO:0007669"/>
    <property type="project" value="UniProtKB-SubCell"/>
</dbReference>
<evidence type="ECO:0008006" key="10">
    <source>
        <dbReference type="Google" id="ProtNLM"/>
    </source>
</evidence>
<feature type="transmembrane region" description="Helical" evidence="7">
    <location>
        <begin position="176"/>
        <end position="195"/>
    </location>
</feature>
<accession>A0A9W4QV14</accession>
<evidence type="ECO:0000256" key="3">
    <source>
        <dbReference type="ARBA" id="ARBA00022475"/>
    </source>
</evidence>
<evidence type="ECO:0000256" key="1">
    <source>
        <dbReference type="ARBA" id="ARBA00004236"/>
    </source>
</evidence>
<dbReference type="EMBL" id="CAMAPB010000010">
    <property type="protein sequence ID" value="CAH9054300.1"/>
    <property type="molecule type" value="Genomic_DNA"/>
</dbReference>
<reference evidence="8" key="1">
    <citation type="submission" date="2022-07" db="EMBL/GenBank/DDBJ databases">
        <authorList>
            <person name="Criscuolo A."/>
        </authorList>
    </citation>
    <scope>NUCLEOTIDE SEQUENCE</scope>
    <source>
        <strain evidence="8">CIP103197</strain>
    </source>
</reference>
<protein>
    <recommendedName>
        <fullName evidence="10">Smp protein</fullName>
    </recommendedName>
</protein>
<evidence type="ECO:0000256" key="2">
    <source>
        <dbReference type="ARBA" id="ARBA00005362"/>
    </source>
</evidence>
<sequence>MLSAAYTVTMKNNHLKNPLTASQKKRLVRLLLAAGCFVLLSWVGINSSFQSHQLLYDNANSAAKSLTQFMALNAKNPLIEKNKQQLTTLCNNISKDEFVLSATIYDKQGVVLASSDNWQSHHVYGLLPDSSPGISKLKTPFVEQVISDDNRPIGFVSITYLTRAAVSASHNHFHDLGRQVLLMLVIACIFTWQLGRGLKRWQVNRYIQKTSEHES</sequence>
<comment type="similarity">
    <text evidence="2">Belongs to the Smp family.</text>
</comment>
<evidence type="ECO:0000256" key="4">
    <source>
        <dbReference type="ARBA" id="ARBA00022692"/>
    </source>
</evidence>
<keyword evidence="9" id="KW-1185">Reference proteome</keyword>
<keyword evidence="6 7" id="KW-0472">Membrane</keyword>
<name>A0A9W4QV14_PSEHA</name>
<organism evidence="8 9">
    <name type="scientific">Pseudoalteromonas haloplanktis</name>
    <name type="common">Alteromonas haloplanktis</name>
    <dbReference type="NCBI Taxonomy" id="228"/>
    <lineage>
        <taxon>Bacteria</taxon>
        <taxon>Pseudomonadati</taxon>
        <taxon>Pseudomonadota</taxon>
        <taxon>Gammaproteobacteria</taxon>
        <taxon>Alteromonadales</taxon>
        <taxon>Pseudoalteromonadaceae</taxon>
        <taxon>Pseudoalteromonas</taxon>
    </lineage>
</organism>
<evidence type="ECO:0000256" key="6">
    <source>
        <dbReference type="ARBA" id="ARBA00023136"/>
    </source>
</evidence>
<dbReference type="Proteomes" id="UP001152447">
    <property type="component" value="Unassembled WGS sequence"/>
</dbReference>